<evidence type="ECO:0000313" key="6">
    <source>
        <dbReference type="Proteomes" id="UP000056905"/>
    </source>
</evidence>
<evidence type="ECO:0000259" key="4">
    <source>
        <dbReference type="Pfam" id="PF01638"/>
    </source>
</evidence>
<dbReference type="STRING" id="69395.AQ619_12045"/>
<evidence type="ECO:0000256" key="1">
    <source>
        <dbReference type="ARBA" id="ARBA00023015"/>
    </source>
</evidence>
<evidence type="ECO:0000313" key="5">
    <source>
        <dbReference type="EMBL" id="ALL14012.1"/>
    </source>
</evidence>
<dbReference type="AlphaFoldDB" id="A0A0P0P1L1"/>
<keyword evidence="1" id="KW-0805">Transcription regulation</keyword>
<dbReference type="PANTHER" id="PTHR33204">
    <property type="entry name" value="TRANSCRIPTIONAL REGULATOR, MARR FAMILY"/>
    <property type="match status" value="1"/>
</dbReference>
<dbReference type="InterPro" id="IPR002577">
    <property type="entry name" value="HTH_HxlR"/>
</dbReference>
<reference evidence="5 6" key="1">
    <citation type="submission" date="2015-10" db="EMBL/GenBank/DDBJ databases">
        <title>Conservation of the essential genome among Caulobacter and Brevundimonas species.</title>
        <authorList>
            <person name="Scott D."/>
            <person name="Ely B."/>
        </authorList>
    </citation>
    <scope>NUCLEOTIDE SEQUENCE [LARGE SCALE GENOMIC DNA]</scope>
    <source>
        <strain evidence="5 6">CB4</strain>
    </source>
</reference>
<dbReference type="Pfam" id="PF01638">
    <property type="entry name" value="HxlR"/>
    <property type="match status" value="1"/>
</dbReference>
<accession>A0A0P0P1L1</accession>
<dbReference type="EMBL" id="CP013002">
    <property type="protein sequence ID" value="ALL14012.1"/>
    <property type="molecule type" value="Genomic_DNA"/>
</dbReference>
<dbReference type="InterPro" id="IPR036390">
    <property type="entry name" value="WH_DNA-bd_sf"/>
</dbReference>
<name>A0A0P0P1L1_9CAUL</name>
<organism evidence="5 6">
    <name type="scientific">Caulobacter henricii</name>
    <dbReference type="NCBI Taxonomy" id="69395"/>
    <lineage>
        <taxon>Bacteria</taxon>
        <taxon>Pseudomonadati</taxon>
        <taxon>Pseudomonadota</taxon>
        <taxon>Alphaproteobacteria</taxon>
        <taxon>Caulobacterales</taxon>
        <taxon>Caulobacteraceae</taxon>
        <taxon>Caulobacter</taxon>
    </lineage>
</organism>
<evidence type="ECO:0000256" key="3">
    <source>
        <dbReference type="ARBA" id="ARBA00023163"/>
    </source>
</evidence>
<keyword evidence="6" id="KW-1185">Reference proteome</keyword>
<proteinExistence type="predicted"/>
<dbReference type="GO" id="GO:0003677">
    <property type="term" value="F:DNA binding"/>
    <property type="evidence" value="ECO:0007669"/>
    <property type="project" value="UniProtKB-KW"/>
</dbReference>
<dbReference type="InterPro" id="IPR036388">
    <property type="entry name" value="WH-like_DNA-bd_sf"/>
</dbReference>
<keyword evidence="2" id="KW-0238">DNA-binding</keyword>
<dbReference type="SUPFAM" id="SSF46785">
    <property type="entry name" value="Winged helix' DNA-binding domain"/>
    <property type="match status" value="1"/>
</dbReference>
<dbReference type="KEGG" id="chq:AQ619_12045"/>
<dbReference type="Proteomes" id="UP000056905">
    <property type="component" value="Chromosome"/>
</dbReference>
<dbReference type="PANTHER" id="PTHR33204:SF37">
    <property type="entry name" value="HTH-TYPE TRANSCRIPTIONAL REGULATOR YODB"/>
    <property type="match status" value="1"/>
</dbReference>
<evidence type="ECO:0000256" key="2">
    <source>
        <dbReference type="ARBA" id="ARBA00023125"/>
    </source>
</evidence>
<feature type="domain" description="HTH hxlR-type" evidence="4">
    <location>
        <begin position="34"/>
        <end position="113"/>
    </location>
</feature>
<gene>
    <name evidence="5" type="ORF">AQ619_12045</name>
</gene>
<dbReference type="Gene3D" id="1.10.10.10">
    <property type="entry name" value="Winged helix-like DNA-binding domain superfamily/Winged helix DNA-binding domain"/>
    <property type="match status" value="1"/>
</dbReference>
<protein>
    <submittedName>
        <fullName evidence="5">HxlR family transcriptional regulator</fullName>
    </submittedName>
</protein>
<sequence>MAEPPIATKIEAPLPGKPVRGSTTGRAVMAALDLVGRRGALRIVWELREGAVLTFRALQAAAELPPGTLNARLAELRAADIVSAEAGYRLTPRGAALIEALAPLMTWSQAWADDLATGD</sequence>
<keyword evidence="3" id="KW-0804">Transcription</keyword>